<organism evidence="2 3">
    <name type="scientific">candidate division WWE3 bacterium CG10_big_fil_rev_8_21_14_0_10_32_10</name>
    <dbReference type="NCBI Taxonomy" id="1975090"/>
    <lineage>
        <taxon>Bacteria</taxon>
        <taxon>Katanobacteria</taxon>
    </lineage>
</organism>
<dbReference type="SUPFAM" id="SSF140683">
    <property type="entry name" value="SP0561-like"/>
    <property type="match status" value="1"/>
</dbReference>
<dbReference type="PANTHER" id="PTHR39341:SF1">
    <property type="entry name" value="DUF1858 DOMAIN-CONTAINING PROTEIN"/>
    <property type="match status" value="1"/>
</dbReference>
<feature type="domain" description="DUF1858" evidence="1">
    <location>
        <begin position="8"/>
        <end position="55"/>
    </location>
</feature>
<dbReference type="PANTHER" id="PTHR39341">
    <property type="entry name" value="BSL7085 PROTEIN"/>
    <property type="match status" value="1"/>
</dbReference>
<dbReference type="InterPro" id="IPR023883">
    <property type="entry name" value="CHP03980_redox-disulphide"/>
</dbReference>
<dbReference type="Pfam" id="PF08984">
    <property type="entry name" value="DUF1858"/>
    <property type="match status" value="1"/>
</dbReference>
<dbReference type="InterPro" id="IPR015077">
    <property type="entry name" value="DUF1858"/>
</dbReference>
<dbReference type="AlphaFoldDB" id="A0A2H0RBG5"/>
<name>A0A2H0RBG5_UNCKA</name>
<dbReference type="NCBIfam" id="TIGR03980">
    <property type="entry name" value="prismane_assoc"/>
    <property type="match status" value="1"/>
</dbReference>
<accession>A0A2H0RBG5</accession>
<protein>
    <submittedName>
        <fullName evidence="2">Disulfide oxidoreductase</fullName>
    </submittedName>
</protein>
<evidence type="ECO:0000259" key="1">
    <source>
        <dbReference type="Pfam" id="PF08984"/>
    </source>
</evidence>
<sequence length="83" mass="9380">MKKKYKYINYKDNIADVISQYPETVEVFLAFGLHCVGCFANAFDTIESGCVVHGMGKKESEELLDEVNYVVEQRLPDSKNVAV</sequence>
<comment type="caution">
    <text evidence="2">The sequence shown here is derived from an EMBL/GenBank/DDBJ whole genome shotgun (WGS) entry which is preliminary data.</text>
</comment>
<reference evidence="2 3" key="1">
    <citation type="submission" date="2017-09" db="EMBL/GenBank/DDBJ databases">
        <title>Depth-based differentiation of microbial function through sediment-hosted aquifers and enrichment of novel symbionts in the deep terrestrial subsurface.</title>
        <authorList>
            <person name="Probst A.J."/>
            <person name="Ladd B."/>
            <person name="Jarett J.K."/>
            <person name="Geller-Mcgrath D.E."/>
            <person name="Sieber C.M."/>
            <person name="Emerson J.B."/>
            <person name="Anantharaman K."/>
            <person name="Thomas B.C."/>
            <person name="Malmstrom R."/>
            <person name="Stieglmeier M."/>
            <person name="Klingl A."/>
            <person name="Woyke T."/>
            <person name="Ryan C.M."/>
            <person name="Banfield J.F."/>
        </authorList>
    </citation>
    <scope>NUCLEOTIDE SEQUENCE [LARGE SCALE GENOMIC DNA]</scope>
    <source>
        <strain evidence="2">CG10_big_fil_rev_8_21_14_0_10_32_10</strain>
    </source>
</reference>
<dbReference type="EMBL" id="PCXU01000036">
    <property type="protein sequence ID" value="PIR43155.1"/>
    <property type="molecule type" value="Genomic_DNA"/>
</dbReference>
<evidence type="ECO:0000313" key="3">
    <source>
        <dbReference type="Proteomes" id="UP000230214"/>
    </source>
</evidence>
<dbReference type="Proteomes" id="UP000230214">
    <property type="component" value="Unassembled WGS sequence"/>
</dbReference>
<proteinExistence type="predicted"/>
<dbReference type="Gene3D" id="1.10.3910.10">
    <property type="entry name" value="SP0561-like"/>
    <property type="match status" value="1"/>
</dbReference>
<dbReference type="InterPro" id="IPR038062">
    <property type="entry name" value="ScdA-like_N_sf"/>
</dbReference>
<gene>
    <name evidence="2" type="ORF">COV24_04285</name>
</gene>
<evidence type="ECO:0000313" key="2">
    <source>
        <dbReference type="EMBL" id="PIR43155.1"/>
    </source>
</evidence>